<gene>
    <name evidence="1" type="ORF">ACFFJ3_12935</name>
</gene>
<organism evidence="1 2">
    <name type="scientific">Serratia aquatilis</name>
    <dbReference type="NCBI Taxonomy" id="1737515"/>
    <lineage>
        <taxon>Bacteria</taxon>
        <taxon>Pseudomonadati</taxon>
        <taxon>Pseudomonadota</taxon>
        <taxon>Gammaproteobacteria</taxon>
        <taxon>Enterobacterales</taxon>
        <taxon>Yersiniaceae</taxon>
        <taxon>Serratia</taxon>
    </lineage>
</organism>
<keyword evidence="2" id="KW-1185">Reference proteome</keyword>
<proteinExistence type="predicted"/>
<dbReference type="EMBL" id="JBHLXG010000010">
    <property type="protein sequence ID" value="MFC0227401.1"/>
    <property type="molecule type" value="Genomic_DNA"/>
</dbReference>
<reference evidence="1 2" key="1">
    <citation type="submission" date="2024-09" db="EMBL/GenBank/DDBJ databases">
        <authorList>
            <person name="Sun Q."/>
            <person name="Mori K."/>
        </authorList>
    </citation>
    <scope>NUCLEOTIDE SEQUENCE [LARGE SCALE GENOMIC DNA]</scope>
    <source>
        <strain evidence="1 2">CCM 8626</strain>
    </source>
</reference>
<comment type="caution">
    <text evidence="1">The sequence shown here is derived from an EMBL/GenBank/DDBJ whole genome shotgun (WGS) entry which is preliminary data.</text>
</comment>
<name>A0ABV6EEI8_9GAMM</name>
<dbReference type="Proteomes" id="UP001589792">
    <property type="component" value="Unassembled WGS sequence"/>
</dbReference>
<sequence>MNRVVNLLIIIAVLYCGYKVIESKNNNDILLGVAGKNDVCLMDKIEVTYIDFKRFSIYENGPKSWRGSASIKNKCRDSIGVQIRQVAVDKNGNPISVENYWPASINNIPPGRYDFSLKPIPYDERIVNFIVTPESIRKW</sequence>
<evidence type="ECO:0000313" key="2">
    <source>
        <dbReference type="Proteomes" id="UP001589792"/>
    </source>
</evidence>
<dbReference type="RefSeq" id="WP_380675914.1">
    <property type="nucleotide sequence ID" value="NZ_CP173186.1"/>
</dbReference>
<protein>
    <submittedName>
        <fullName evidence="1">Uncharacterized protein</fullName>
    </submittedName>
</protein>
<accession>A0ABV6EEI8</accession>
<evidence type="ECO:0000313" key="1">
    <source>
        <dbReference type="EMBL" id="MFC0227401.1"/>
    </source>
</evidence>